<dbReference type="Pfam" id="PF07969">
    <property type="entry name" value="Amidohydro_3"/>
    <property type="match status" value="1"/>
</dbReference>
<dbReference type="InterPro" id="IPR033932">
    <property type="entry name" value="YtcJ-like"/>
</dbReference>
<dbReference type="RefSeq" id="WP_168067145.1">
    <property type="nucleotide sequence ID" value="NZ_JAATJC010000001.1"/>
</dbReference>
<dbReference type="Gene3D" id="2.30.40.10">
    <property type="entry name" value="Urease, subunit C, domain 1"/>
    <property type="match status" value="1"/>
</dbReference>
<dbReference type="InterPro" id="IPR032466">
    <property type="entry name" value="Metal_Hydrolase"/>
</dbReference>
<dbReference type="AlphaFoldDB" id="A0A7X5Y343"/>
<dbReference type="SUPFAM" id="SSF51338">
    <property type="entry name" value="Composite domain of metallo-dependent hydrolases"/>
    <property type="match status" value="1"/>
</dbReference>
<dbReference type="InterPro" id="IPR013108">
    <property type="entry name" value="Amidohydro_3"/>
</dbReference>
<evidence type="ECO:0000313" key="4">
    <source>
        <dbReference type="Proteomes" id="UP000558192"/>
    </source>
</evidence>
<evidence type="ECO:0000313" key="3">
    <source>
        <dbReference type="EMBL" id="NJC04303.1"/>
    </source>
</evidence>
<feature type="signal peptide" evidence="1">
    <location>
        <begin position="1"/>
        <end position="20"/>
    </location>
</feature>
<feature type="domain" description="Amidohydrolase 3" evidence="2">
    <location>
        <begin position="70"/>
        <end position="535"/>
    </location>
</feature>
<evidence type="ECO:0000256" key="1">
    <source>
        <dbReference type="SAM" id="SignalP"/>
    </source>
</evidence>
<dbReference type="PANTHER" id="PTHR22642:SF2">
    <property type="entry name" value="PROTEIN LONG AFTER FAR-RED 3"/>
    <property type="match status" value="1"/>
</dbReference>
<reference evidence="3 4" key="1">
    <citation type="submission" date="2020-03" db="EMBL/GenBank/DDBJ databases">
        <title>Genomic Encyclopedia of Type Strains, Phase IV (KMG-IV): sequencing the most valuable type-strain genomes for metagenomic binning, comparative biology and taxonomic classification.</title>
        <authorList>
            <person name="Goeker M."/>
        </authorList>
    </citation>
    <scope>NUCLEOTIDE SEQUENCE [LARGE SCALE GENOMIC DNA]</scope>
    <source>
        <strain evidence="3 4">DSM 16846</strain>
    </source>
</reference>
<name>A0A7X5Y343_9SPHN</name>
<feature type="chain" id="PRO_5031557163" description="Amidohydrolase 3 domain-containing protein" evidence="1">
    <location>
        <begin position="21"/>
        <end position="549"/>
    </location>
</feature>
<dbReference type="Gene3D" id="3.20.20.140">
    <property type="entry name" value="Metal-dependent hydrolases"/>
    <property type="match status" value="1"/>
</dbReference>
<organism evidence="3 4">
    <name type="scientific">Sphingomonas kaistensis</name>
    <dbReference type="NCBI Taxonomy" id="298708"/>
    <lineage>
        <taxon>Bacteria</taxon>
        <taxon>Pseudomonadati</taxon>
        <taxon>Pseudomonadota</taxon>
        <taxon>Alphaproteobacteria</taxon>
        <taxon>Sphingomonadales</taxon>
        <taxon>Sphingomonadaceae</taxon>
        <taxon>Sphingomonas</taxon>
    </lineage>
</organism>
<dbReference type="GO" id="GO:0016810">
    <property type="term" value="F:hydrolase activity, acting on carbon-nitrogen (but not peptide) bonds"/>
    <property type="evidence" value="ECO:0007669"/>
    <property type="project" value="InterPro"/>
</dbReference>
<keyword evidence="4" id="KW-1185">Reference proteome</keyword>
<keyword evidence="1" id="KW-0732">Signal</keyword>
<dbReference type="Proteomes" id="UP000558192">
    <property type="component" value="Unassembled WGS sequence"/>
</dbReference>
<sequence length="549" mass="57890">MKTLLLGAAALLLAAAPASADLLVTNVKGVRVTADRKVERFTGLLVGDDGKVKRVLHGEMFKLPAGTRVLNGGGKVLMPGLIDAHGHVMGYGLALGRLDLTGTRSLAELQQRLRDYAAANPDLPWITGRGWNQEMWADKKFPTSADLDAVVKDRPVWLERVDGHASVGNSAALAAAGVTAATRAPSGGKIENGLFVDAATALVDAHVPAPTAAMHDAALLRAQEALLSRGLTAVADMGTSLPEWQALNRAQRDRTLKLRVFSYASQGVLLDSQKPGAAGLGEKAMLLKVTGVKLYADGALGSRGAWLKQPYADAPGTRGLPLLTPEQLRVQAAAALALNRQVAVHAIGDAANEMVLSAFAAVGCGAGDKRCRVEHAQIIDVPDLKRFAAGKVVPSMQPVHQTSDRLMAEARLGANRLGGAYAWQTLARSGVRVPLGSDFPVEDPNPFPGLAAAISRQGVDDQPAGGWRPWERLSLGQAIAGFTRDAAWASFADKEMGGLDVGQQADFILVDRDPAAVSAHDLARTQVLETWIAGQKAWEKTPTVTPERG</sequence>
<proteinExistence type="predicted"/>
<dbReference type="CDD" id="cd01300">
    <property type="entry name" value="YtcJ_like"/>
    <property type="match status" value="1"/>
</dbReference>
<dbReference type="Gene3D" id="3.10.310.70">
    <property type="match status" value="1"/>
</dbReference>
<dbReference type="InterPro" id="IPR011059">
    <property type="entry name" value="Metal-dep_hydrolase_composite"/>
</dbReference>
<dbReference type="PANTHER" id="PTHR22642">
    <property type="entry name" value="IMIDAZOLONEPROPIONASE"/>
    <property type="match status" value="1"/>
</dbReference>
<dbReference type="EMBL" id="JAATJC010000001">
    <property type="protein sequence ID" value="NJC04303.1"/>
    <property type="molecule type" value="Genomic_DNA"/>
</dbReference>
<protein>
    <recommendedName>
        <fullName evidence="2">Amidohydrolase 3 domain-containing protein</fullName>
    </recommendedName>
</protein>
<accession>A0A7X5Y343</accession>
<gene>
    <name evidence="3" type="ORF">GGQ97_000096</name>
</gene>
<evidence type="ECO:0000259" key="2">
    <source>
        <dbReference type="Pfam" id="PF07969"/>
    </source>
</evidence>
<comment type="caution">
    <text evidence="3">The sequence shown here is derived from an EMBL/GenBank/DDBJ whole genome shotgun (WGS) entry which is preliminary data.</text>
</comment>
<dbReference type="SUPFAM" id="SSF51556">
    <property type="entry name" value="Metallo-dependent hydrolases"/>
    <property type="match status" value="1"/>
</dbReference>